<feature type="compositionally biased region" description="Basic and acidic residues" evidence="2">
    <location>
        <begin position="440"/>
        <end position="449"/>
    </location>
</feature>
<feature type="compositionally biased region" description="Basic and acidic residues" evidence="2">
    <location>
        <begin position="333"/>
        <end position="354"/>
    </location>
</feature>
<feature type="compositionally biased region" description="Basic and acidic residues" evidence="2">
    <location>
        <begin position="705"/>
        <end position="725"/>
    </location>
</feature>
<name>A0AAU9IR61_9CILI</name>
<dbReference type="InterPro" id="IPR050899">
    <property type="entry name" value="DDRGK_domain-containing"/>
</dbReference>
<feature type="compositionally biased region" description="Basic and acidic residues" evidence="2">
    <location>
        <begin position="638"/>
        <end position="658"/>
    </location>
</feature>
<dbReference type="SUPFAM" id="SSF52540">
    <property type="entry name" value="P-loop containing nucleoside triphosphate hydrolases"/>
    <property type="match status" value="1"/>
</dbReference>
<feature type="compositionally biased region" description="Basic and acidic residues" evidence="2">
    <location>
        <begin position="249"/>
        <end position="270"/>
    </location>
</feature>
<evidence type="ECO:0000256" key="1">
    <source>
        <dbReference type="SAM" id="Coils"/>
    </source>
</evidence>
<dbReference type="GO" id="GO:0044389">
    <property type="term" value="F:ubiquitin-like protein ligase binding"/>
    <property type="evidence" value="ECO:0007669"/>
    <property type="project" value="TreeGrafter"/>
</dbReference>
<dbReference type="InterPro" id="IPR027417">
    <property type="entry name" value="P-loop_NTPase"/>
</dbReference>
<gene>
    <name evidence="3" type="ORF">BSTOLATCC_MIC14701</name>
</gene>
<evidence type="ECO:0000313" key="3">
    <source>
        <dbReference type="EMBL" id="CAG9315958.1"/>
    </source>
</evidence>
<feature type="compositionally biased region" description="Low complexity" evidence="2">
    <location>
        <begin position="674"/>
        <end position="691"/>
    </location>
</feature>
<feature type="compositionally biased region" description="Basic and acidic residues" evidence="2">
    <location>
        <begin position="173"/>
        <end position="214"/>
    </location>
</feature>
<feature type="compositionally biased region" description="Basic and acidic residues" evidence="2">
    <location>
        <begin position="504"/>
        <end position="524"/>
    </location>
</feature>
<sequence length="2119" mass="247125">MISKNSSILSFKVNEVEFMPSWESDTNIELSYILTNSQTSQIIFQSSTFKPSQVSSLPSVRLQPSELSFLVLSFYMKAIDSQKLLGSALISLSPKTWLKIPSDGEEVLSIEIEFINEENIETLHKSLSESEVLSENEKSENQPTIREKQIKEQDESEENKNEKCENQESINEENEKCENQHTISEENKNINEASEKCENQHTISEENKNEKSENQESINEESEKCENHHTISEENKDEKCENQESINEESEKCENHHTISEENKDEKCENQESINEENEKCENHHTISEENKDVKCENQESINEENEKCENQHTISEENKDEKCENQESINEENEKCENQHTISEENKDEKCENQESINEESEKCENQYENKDEKCENQHTISEENKDEKCENQESINEVSEKCENQHTISEENKDKNSENQESINEESEKCENQLAISEENKNEKYENQESINEENEKCENQHTISEENKNINEESEKCENHHTISEENKDEKCESQESINEASEKCENQHTISEENKDKNSENQESINEENEKCENHHTISEENKDEKCENQESIIGESEKCENQHTISEENKNEKFEYLQTVGEENKKFESQESTNEENKSEKSKNQLILGENQERTSEENKNEKCESQQILSEENEKCENQQRISEENKDKECENQQSVSKENEKRENQESINENNENCESQESINENNEECENQQIASEEIEKFEDHETLSEENKHEKCENQQIATEENKIEEEINKLLRFYEIEDIDSVAAKIEEVKEDIAFYNRKKKYDLEEEEKKKLQDLERLLKLHEEINQNVSVIEEENLDEELKQGLIKYEIENPQQIEEKINEAKESISFYHKRKKLNDAKIEENNLADLEKLLSIYKKLSSKSMIAIDTKENDLEDILKQGLNKYNLESPKELEELTIKTKESITSNHRKKKPEKAKKEENKLADLERLLSIDKQICLKSMIILDFKEIGNDKKIDFIEAMINDISEIPCCTERFLTSILCFAYYKSYNFEIAPEFQKKIENLDIEKEYSNFLQVLSASPNGFSSRKLTPSFKENFINKNWKNLIKDTEKILKEYRPVNIKELKRLINKSAQCSEDLQNKDIILLIGVTGSGKSTTTHFLCDSKMERIMEDGVRHIKAIAVKNPILKNINISSHAESETRYITMVPINFKNFEEIFICDPPGLLDTKGTEVDMANTISIIECVKKCRSVRPLILLSCKTEGDRFEGVKKIAHTLARLVPNFNKYSHSFTYAFTKYTAQEASNINALVTNALGLLENPDEAFLHILQDIKYKTKNGAITIDPLRDDPQELLSKIMERAPILDPKTAFVSFITEDSRISIKEQVMLHSKDIFIASNPMNYEIIKYKLDELKYLGSLFEQFLSQYKESAEHVIKSINDLYNNTVNQFNSFIDKNGSLDENTIKSYEVVYNTIKKSEEIRDSHLRGETVKSAAMLTNIVSKLDLTNLNLKSDNIDPDILNVQLNNAKILSETFEDVVPHYKNLFNEYSHLIESLLSSATSNLEKKNFKNFAKDISQEQKYLRIARTHFDLTAFDERHNDLLKKLSFTLKENHDNSIAILSKGRFEKSDIESLNQNISIIKSFIGSRHFNGLIAKDELENQLQSILDVYQKHFEDAKSNVISFINDKTTYNIAEIETKFDEFSYLMEIPDIASLITASYQNVLSSLINKISFFKKEAREFVKSLTRSPESTDLEALRNCFSWLESGKWIEKFQKGTYSNELSGIEREIKNFTKKLLDQLEAIDLGINCPPNVAKGYCIVQKLDPILQLKEFIPSLENSENNIWIKFQERIKDTLKIIKKEFCPEHSDIEREINELERLQKIRLDYSKYKEENKNSECQELLKINGFETFKEINLEITKIQNFINIFNQKLTKNTPNVDKIENYFNYIQECKSIPQLSEFVISFSQSILSNLSQFYNNSLISLAECFNAIARNISDDTNCDFDSVKQYSIQFSLNFKEILLLNKKSPSFFNFLEFQLQFEHFANELNNLRITFHEKLQISNERNDLEAISSWISIANEFKEIDGNFAAIINEYQKIQNSKFKQQKIIDLIENHNFETAIKSIEEMDNDTRAQSIDIIKEKLYHALHFLQKWAHTWIQTPLLNKILNLELFNL</sequence>
<feature type="compositionally biased region" description="Basic and acidic residues" evidence="2">
    <location>
        <begin position="587"/>
        <end position="608"/>
    </location>
</feature>
<feature type="compositionally biased region" description="Basic and acidic residues" evidence="2">
    <location>
        <begin position="560"/>
        <end position="580"/>
    </location>
</feature>
<protein>
    <submittedName>
        <fullName evidence="3">Uncharacterized protein</fullName>
    </submittedName>
</protein>
<feature type="coiled-coil region" evidence="1">
    <location>
        <begin position="752"/>
        <end position="808"/>
    </location>
</feature>
<feature type="compositionally biased region" description="Basic and acidic residues" evidence="2">
    <location>
        <begin position="616"/>
        <end position="630"/>
    </location>
</feature>
<dbReference type="Gene3D" id="3.40.50.300">
    <property type="entry name" value="P-loop containing nucleotide triphosphate hydrolases"/>
    <property type="match status" value="1"/>
</dbReference>
<feature type="coiled-coil region" evidence="1">
    <location>
        <begin position="845"/>
        <end position="872"/>
    </location>
</feature>
<organism evidence="3 4">
    <name type="scientific">Blepharisma stoltei</name>
    <dbReference type="NCBI Taxonomy" id="1481888"/>
    <lineage>
        <taxon>Eukaryota</taxon>
        <taxon>Sar</taxon>
        <taxon>Alveolata</taxon>
        <taxon>Ciliophora</taxon>
        <taxon>Postciliodesmatophora</taxon>
        <taxon>Heterotrichea</taxon>
        <taxon>Heterotrichida</taxon>
        <taxon>Blepharismidae</taxon>
        <taxon>Blepharisma</taxon>
    </lineage>
</organism>
<dbReference type="Proteomes" id="UP001162131">
    <property type="component" value="Unassembled WGS sequence"/>
</dbReference>
<dbReference type="PANTHER" id="PTHR48176">
    <property type="entry name" value="DDRGK DOMAIN-CONTAINING PROTEIN 1"/>
    <property type="match status" value="1"/>
</dbReference>
<proteinExistence type="predicted"/>
<feature type="compositionally biased region" description="Basic and acidic residues" evidence="2">
    <location>
        <begin position="400"/>
        <end position="420"/>
    </location>
</feature>
<feature type="compositionally biased region" description="Basic and acidic residues" evidence="2">
    <location>
        <begin position="305"/>
        <end position="326"/>
    </location>
</feature>
<keyword evidence="4" id="KW-1185">Reference proteome</keyword>
<feature type="compositionally biased region" description="Basic and acidic residues" evidence="2">
    <location>
        <begin position="456"/>
        <end position="497"/>
    </location>
</feature>
<accession>A0AAU9IR61</accession>
<feature type="compositionally biased region" description="Basic and acidic residues" evidence="2">
    <location>
        <begin position="532"/>
        <end position="553"/>
    </location>
</feature>
<evidence type="ECO:0000313" key="4">
    <source>
        <dbReference type="Proteomes" id="UP001162131"/>
    </source>
</evidence>
<feature type="compositionally biased region" description="Basic and acidic residues" evidence="2">
    <location>
        <begin position="277"/>
        <end position="298"/>
    </location>
</feature>
<feature type="region of interest" description="Disordered" evidence="2">
    <location>
        <begin position="126"/>
        <end position="732"/>
    </location>
</feature>
<feature type="compositionally biased region" description="Basic and acidic residues" evidence="2">
    <location>
        <begin position="135"/>
        <end position="166"/>
    </location>
</feature>
<comment type="caution">
    <text evidence="3">The sequence shown here is derived from an EMBL/GenBank/DDBJ whole genome shotgun (WGS) entry which is preliminary data.</text>
</comment>
<feature type="compositionally biased region" description="Basic and acidic residues" evidence="2">
    <location>
        <begin position="361"/>
        <end position="393"/>
    </location>
</feature>
<dbReference type="PANTHER" id="PTHR48176:SF1">
    <property type="entry name" value="DDRGK DOMAIN-CONTAINING PROTEIN 1"/>
    <property type="match status" value="1"/>
</dbReference>
<reference evidence="3" key="1">
    <citation type="submission" date="2021-09" db="EMBL/GenBank/DDBJ databases">
        <authorList>
            <consortium name="AG Swart"/>
            <person name="Singh M."/>
            <person name="Singh A."/>
            <person name="Seah K."/>
            <person name="Emmerich C."/>
        </authorList>
    </citation>
    <scope>NUCLEOTIDE SEQUENCE</scope>
    <source>
        <strain evidence="3">ATCC30299</strain>
    </source>
</reference>
<dbReference type="EMBL" id="CAJZBQ010000014">
    <property type="protein sequence ID" value="CAG9315958.1"/>
    <property type="molecule type" value="Genomic_DNA"/>
</dbReference>
<evidence type="ECO:0000256" key="2">
    <source>
        <dbReference type="SAM" id="MobiDB-lite"/>
    </source>
</evidence>
<feature type="compositionally biased region" description="Basic and acidic residues" evidence="2">
    <location>
        <begin position="221"/>
        <end position="242"/>
    </location>
</feature>
<keyword evidence="1" id="KW-0175">Coiled coil</keyword>